<dbReference type="Proteomes" id="UP000027341">
    <property type="component" value="Unassembled WGS sequence"/>
</dbReference>
<dbReference type="EMBL" id="JMIU01000001">
    <property type="protein sequence ID" value="KDN96270.1"/>
    <property type="molecule type" value="Genomic_DNA"/>
</dbReference>
<dbReference type="AlphaFoldDB" id="A0A067A1Q3"/>
<proteinExistence type="predicted"/>
<name>A0A067A1Q3_HYDMR</name>
<dbReference type="InterPro" id="IPR001789">
    <property type="entry name" value="Sig_transdc_resp-reg_receiver"/>
</dbReference>
<dbReference type="STRING" id="28885.EI16_08305"/>
<gene>
    <name evidence="5" type="ORF">EI16_08305</name>
</gene>
<evidence type="ECO:0000256" key="2">
    <source>
        <dbReference type="ARBA" id="ARBA00023012"/>
    </source>
</evidence>
<dbReference type="PANTHER" id="PTHR45339">
    <property type="entry name" value="HYBRID SIGNAL TRANSDUCTION HISTIDINE KINASE J"/>
    <property type="match status" value="1"/>
</dbReference>
<evidence type="ECO:0000313" key="6">
    <source>
        <dbReference type="Proteomes" id="UP000027341"/>
    </source>
</evidence>
<dbReference type="PROSITE" id="PS50110">
    <property type="entry name" value="RESPONSE_REGULATORY"/>
    <property type="match status" value="1"/>
</dbReference>
<feature type="domain" description="Response regulatory" evidence="4">
    <location>
        <begin position="5"/>
        <end position="119"/>
    </location>
</feature>
<dbReference type="GO" id="GO:0000160">
    <property type="term" value="P:phosphorelay signal transduction system"/>
    <property type="evidence" value="ECO:0007669"/>
    <property type="project" value="UniProtKB-KW"/>
</dbReference>
<evidence type="ECO:0000313" key="5">
    <source>
        <dbReference type="EMBL" id="KDN96270.1"/>
    </source>
</evidence>
<keyword evidence="2" id="KW-0902">Two-component regulatory system</keyword>
<keyword evidence="1 3" id="KW-0597">Phosphoprotein</keyword>
<evidence type="ECO:0000256" key="3">
    <source>
        <dbReference type="PROSITE-ProRule" id="PRU00169"/>
    </source>
</evidence>
<organism evidence="5 6">
    <name type="scientific">Hydrogenovibrio marinus</name>
    <dbReference type="NCBI Taxonomy" id="28885"/>
    <lineage>
        <taxon>Bacteria</taxon>
        <taxon>Pseudomonadati</taxon>
        <taxon>Pseudomonadota</taxon>
        <taxon>Gammaproteobacteria</taxon>
        <taxon>Thiotrichales</taxon>
        <taxon>Piscirickettsiaceae</taxon>
        <taxon>Hydrogenovibrio</taxon>
    </lineage>
</organism>
<dbReference type="RefSeq" id="WP_029912083.1">
    <property type="nucleotide sequence ID" value="NZ_AP020335.1"/>
</dbReference>
<dbReference type="InterPro" id="IPR011006">
    <property type="entry name" value="CheY-like_superfamily"/>
</dbReference>
<dbReference type="Gene3D" id="3.40.50.2300">
    <property type="match status" value="1"/>
</dbReference>
<evidence type="ECO:0000256" key="1">
    <source>
        <dbReference type="ARBA" id="ARBA00022553"/>
    </source>
</evidence>
<dbReference type="SMART" id="SM00448">
    <property type="entry name" value="REC"/>
    <property type="match status" value="1"/>
</dbReference>
<dbReference type="Pfam" id="PF00072">
    <property type="entry name" value="Response_reg"/>
    <property type="match status" value="1"/>
</dbReference>
<dbReference type="PANTHER" id="PTHR45339:SF1">
    <property type="entry name" value="HYBRID SIGNAL TRANSDUCTION HISTIDINE KINASE J"/>
    <property type="match status" value="1"/>
</dbReference>
<sequence>MHSLKLLLVEDAVVLQKLQSAMFQKFGHHPVVAASGEQALEILKKESFDVIMMDLVMPGMDGFECTRNIRQSGINTPIVALSGNDDEETLEICYEVGIDGFLKKPTNKAAFDAMMHHIFE</sequence>
<dbReference type="CDD" id="cd17546">
    <property type="entry name" value="REC_hyHK_CKI1_RcsC-like"/>
    <property type="match status" value="1"/>
</dbReference>
<comment type="caution">
    <text evidence="5">The sequence shown here is derived from an EMBL/GenBank/DDBJ whole genome shotgun (WGS) entry which is preliminary data.</text>
</comment>
<reference evidence="5 6" key="1">
    <citation type="submission" date="2014-04" db="EMBL/GenBank/DDBJ databases">
        <title>Draft genome sequence of Hydrogenovibrio marinus MH-110, a model organism for aerobic H2 metabolism.</title>
        <authorList>
            <person name="Cha H.J."/>
            <person name="Jo B.H."/>
            <person name="Hwang B.H."/>
        </authorList>
    </citation>
    <scope>NUCLEOTIDE SEQUENCE [LARGE SCALE GENOMIC DNA]</scope>
    <source>
        <strain evidence="5 6">MH-110</strain>
    </source>
</reference>
<protein>
    <recommendedName>
        <fullName evidence="4">Response regulatory domain-containing protein</fullName>
    </recommendedName>
</protein>
<evidence type="ECO:0000259" key="4">
    <source>
        <dbReference type="PROSITE" id="PS50110"/>
    </source>
</evidence>
<keyword evidence="6" id="KW-1185">Reference proteome</keyword>
<accession>A0A067A1Q3</accession>
<feature type="modified residue" description="4-aspartylphosphate" evidence="3">
    <location>
        <position position="54"/>
    </location>
</feature>
<dbReference type="SUPFAM" id="SSF52172">
    <property type="entry name" value="CheY-like"/>
    <property type="match status" value="1"/>
</dbReference>